<organism evidence="2 3">
    <name type="scientific">Allopontixanthobacter confluentis</name>
    <dbReference type="NCBI Taxonomy" id="1849021"/>
    <lineage>
        <taxon>Bacteria</taxon>
        <taxon>Pseudomonadati</taxon>
        <taxon>Pseudomonadota</taxon>
        <taxon>Alphaproteobacteria</taxon>
        <taxon>Sphingomonadales</taxon>
        <taxon>Erythrobacteraceae</taxon>
        <taxon>Allopontixanthobacter</taxon>
    </lineage>
</organism>
<proteinExistence type="predicted"/>
<evidence type="ECO:0000313" key="3">
    <source>
        <dbReference type="Proteomes" id="UP000473531"/>
    </source>
</evidence>
<protein>
    <submittedName>
        <fullName evidence="2">Uncharacterized protein</fullName>
    </submittedName>
</protein>
<evidence type="ECO:0000313" key="2">
    <source>
        <dbReference type="EMBL" id="MXP13266.1"/>
    </source>
</evidence>
<keyword evidence="3" id="KW-1185">Reference proteome</keyword>
<name>A0A6L7GCR5_9SPHN</name>
<dbReference type="EMBL" id="WTYU01000001">
    <property type="protein sequence ID" value="MXP13266.1"/>
    <property type="molecule type" value="Genomic_DNA"/>
</dbReference>
<dbReference type="Proteomes" id="UP000473531">
    <property type="component" value="Unassembled WGS sequence"/>
</dbReference>
<reference evidence="2 3" key="1">
    <citation type="submission" date="2019-12" db="EMBL/GenBank/DDBJ databases">
        <title>Genomic-based taxomic classification of the family Erythrobacteraceae.</title>
        <authorList>
            <person name="Xu L."/>
        </authorList>
    </citation>
    <scope>NUCLEOTIDE SEQUENCE [LARGE SCALE GENOMIC DNA]</scope>
    <source>
        <strain evidence="2 3">KCTC 52259</strain>
    </source>
</reference>
<keyword evidence="1" id="KW-0732">Signal</keyword>
<sequence>MKLMKSAALASVMMMALPVAAPAFAQESNYDLGNVWSASRINVLPGQFENYMDHLAGQWKKVNEFAKAEGMLVEYHVLSTNNARDGEPDLILVIEYKDYYSKAQQEAFNKKVNAMLASDDRSRTAESGARSSMRELMGSTEYQELVLK</sequence>
<feature type="chain" id="PRO_5027113997" evidence="1">
    <location>
        <begin position="26"/>
        <end position="148"/>
    </location>
</feature>
<gene>
    <name evidence="2" type="ORF">GRI44_00645</name>
</gene>
<dbReference type="OrthoDB" id="5985781at2"/>
<accession>A0A6L7GCR5</accession>
<comment type="caution">
    <text evidence="2">The sequence shown here is derived from an EMBL/GenBank/DDBJ whole genome shotgun (WGS) entry which is preliminary data.</text>
</comment>
<evidence type="ECO:0000256" key="1">
    <source>
        <dbReference type="SAM" id="SignalP"/>
    </source>
</evidence>
<dbReference type="AlphaFoldDB" id="A0A6L7GCR5"/>
<feature type="signal peptide" evidence="1">
    <location>
        <begin position="1"/>
        <end position="25"/>
    </location>
</feature>